<feature type="chain" id="PRO_5034757925" description="HAT C-terminal dimerisation domain-containing protein" evidence="1">
    <location>
        <begin position="25"/>
        <end position="178"/>
    </location>
</feature>
<dbReference type="InterPro" id="IPR046521">
    <property type="entry name" value="DUF6698"/>
</dbReference>
<evidence type="ECO:0000313" key="3">
    <source>
        <dbReference type="Proteomes" id="UP000663846"/>
    </source>
</evidence>
<dbReference type="Pfam" id="PF20414">
    <property type="entry name" value="DUF6698"/>
    <property type="match status" value="1"/>
</dbReference>
<dbReference type="Proteomes" id="UP000663846">
    <property type="component" value="Unassembled WGS sequence"/>
</dbReference>
<reference evidence="2" key="1">
    <citation type="submission" date="2021-01" db="EMBL/GenBank/DDBJ databases">
        <authorList>
            <person name="Kaushik A."/>
        </authorList>
    </citation>
    <scope>NUCLEOTIDE SEQUENCE</scope>
    <source>
        <strain evidence="2">AG1-1C</strain>
    </source>
</reference>
<comment type="caution">
    <text evidence="2">The sequence shown here is derived from an EMBL/GenBank/DDBJ whole genome shotgun (WGS) entry which is preliminary data.</text>
</comment>
<sequence>MSPKQTKDLLTLSACFFLFHITVDWDDEEQRAKETATSPPKVYFRTARVILESLSSVLPPFNLRPGAGRRGRKGIAAKYHLTHITPWFLAYVAVVTRFAVSTEETFSDGGGISAILTSKNKFSTILKPLCFKLRPRKLFPNSIYYGDVAGGAGEVRDGMLWLLEAELEADDDRTNLDD</sequence>
<evidence type="ECO:0008006" key="4">
    <source>
        <dbReference type="Google" id="ProtNLM"/>
    </source>
</evidence>
<dbReference type="AlphaFoldDB" id="A0A8H2WCY1"/>
<evidence type="ECO:0000313" key="2">
    <source>
        <dbReference type="EMBL" id="CAE6364852.1"/>
    </source>
</evidence>
<name>A0A8H2WCY1_9AGAM</name>
<proteinExistence type="predicted"/>
<dbReference type="EMBL" id="CAJMWS010000107">
    <property type="protein sequence ID" value="CAE6364852.1"/>
    <property type="molecule type" value="Genomic_DNA"/>
</dbReference>
<keyword evidence="1" id="KW-0732">Signal</keyword>
<evidence type="ECO:0000256" key="1">
    <source>
        <dbReference type="SAM" id="SignalP"/>
    </source>
</evidence>
<accession>A0A8H2WCY1</accession>
<feature type="signal peptide" evidence="1">
    <location>
        <begin position="1"/>
        <end position="24"/>
    </location>
</feature>
<organism evidence="2 3">
    <name type="scientific">Rhizoctonia solani</name>
    <dbReference type="NCBI Taxonomy" id="456999"/>
    <lineage>
        <taxon>Eukaryota</taxon>
        <taxon>Fungi</taxon>
        <taxon>Dikarya</taxon>
        <taxon>Basidiomycota</taxon>
        <taxon>Agaricomycotina</taxon>
        <taxon>Agaricomycetes</taxon>
        <taxon>Cantharellales</taxon>
        <taxon>Ceratobasidiaceae</taxon>
        <taxon>Rhizoctonia</taxon>
    </lineage>
</organism>
<gene>
    <name evidence="2" type="ORF">RDB_LOCUS22015</name>
</gene>
<protein>
    <recommendedName>
        <fullName evidence="4">HAT C-terminal dimerisation domain-containing protein</fullName>
    </recommendedName>
</protein>